<comment type="function">
    <text evidence="6 8">This protein is one of the early assembly proteins of the 50S ribosomal subunit, although it is not seen to bind rRNA by itself. It is important during the early stages of 50S assembly.</text>
</comment>
<evidence type="ECO:0000256" key="5">
    <source>
        <dbReference type="ARBA" id="ARBA00035201"/>
    </source>
</evidence>
<evidence type="ECO:0000256" key="4">
    <source>
        <dbReference type="ARBA" id="ARBA00023274"/>
    </source>
</evidence>
<dbReference type="InterPro" id="IPR023563">
    <property type="entry name" value="Ribosomal_uL13_CS"/>
</dbReference>
<dbReference type="CDD" id="cd00392">
    <property type="entry name" value="Ribosomal_L13"/>
    <property type="match status" value="1"/>
</dbReference>
<dbReference type="GO" id="GO:0003735">
    <property type="term" value="F:structural constituent of ribosome"/>
    <property type="evidence" value="ECO:0007669"/>
    <property type="project" value="InterPro"/>
</dbReference>
<dbReference type="GO" id="GO:0022625">
    <property type="term" value="C:cytosolic large ribosomal subunit"/>
    <property type="evidence" value="ECO:0007669"/>
    <property type="project" value="TreeGrafter"/>
</dbReference>
<dbReference type="InterPro" id="IPR036899">
    <property type="entry name" value="Ribosomal_uL13_sf"/>
</dbReference>
<dbReference type="PIRSF" id="PIRSF002181">
    <property type="entry name" value="Ribosomal_L13"/>
    <property type="match status" value="1"/>
</dbReference>
<evidence type="ECO:0000256" key="2">
    <source>
        <dbReference type="ARBA" id="ARBA00011838"/>
    </source>
</evidence>
<evidence type="ECO:0000256" key="7">
    <source>
        <dbReference type="RuleBase" id="RU003877"/>
    </source>
</evidence>
<dbReference type="GO" id="GO:0006412">
    <property type="term" value="P:translation"/>
    <property type="evidence" value="ECO:0007669"/>
    <property type="project" value="UniProtKB-UniRule"/>
</dbReference>
<sequence length="144" mass="16394">MKTESLNKQSVHPKWYVVDADGQILGRFASKLADRLRGKDKPTFTPHTDGGDFVVVINAEKVAVTGSKYDKKTYYRHSQYPGGLKETTFKEMIDKKPEEVIRLAVKGMLPKNKLSNQIIKKLKIYAGSDHPHDSQQPEIWKPIK</sequence>
<dbReference type="Pfam" id="PF00572">
    <property type="entry name" value="Ribosomal_L13"/>
    <property type="match status" value="1"/>
</dbReference>
<accession>A0A368BYG9</accession>
<dbReference type="GO" id="GO:0017148">
    <property type="term" value="P:negative regulation of translation"/>
    <property type="evidence" value="ECO:0007669"/>
    <property type="project" value="TreeGrafter"/>
</dbReference>
<dbReference type="Gene3D" id="3.90.1180.10">
    <property type="entry name" value="Ribosomal protein L13"/>
    <property type="match status" value="1"/>
</dbReference>
<organism evidence="9 10">
    <name type="scientific">SAR86 cluster bacterium</name>
    <dbReference type="NCBI Taxonomy" id="2030880"/>
    <lineage>
        <taxon>Bacteria</taxon>
        <taxon>Pseudomonadati</taxon>
        <taxon>Pseudomonadota</taxon>
        <taxon>Gammaproteobacteria</taxon>
        <taxon>SAR86 cluster</taxon>
    </lineage>
</organism>
<dbReference type="PROSITE" id="PS00783">
    <property type="entry name" value="RIBOSOMAL_L13"/>
    <property type="match status" value="1"/>
</dbReference>
<comment type="subunit">
    <text evidence="2 6">Part of the 50S ribosomal subunit.</text>
</comment>
<dbReference type="AlphaFoldDB" id="A0A368BYG9"/>
<dbReference type="InterPro" id="IPR005822">
    <property type="entry name" value="Ribosomal_uL13"/>
</dbReference>
<dbReference type="EMBL" id="QOPE01000004">
    <property type="protein sequence ID" value="RCL42369.1"/>
    <property type="molecule type" value="Genomic_DNA"/>
</dbReference>
<name>A0A368BYG9_9GAMM</name>
<dbReference type="NCBIfam" id="TIGR01066">
    <property type="entry name" value="rplM_bact"/>
    <property type="match status" value="1"/>
</dbReference>
<reference evidence="9 10" key="1">
    <citation type="journal article" date="2018" name="Microbiome">
        <title>Fine metagenomic profile of the Mediterranean stratified and mixed water columns revealed by assembly and recruitment.</title>
        <authorList>
            <person name="Haro-Moreno J.M."/>
            <person name="Lopez-Perez M."/>
            <person name="De La Torre J.R."/>
            <person name="Picazo A."/>
            <person name="Camacho A."/>
            <person name="Rodriguez-Valera F."/>
        </authorList>
    </citation>
    <scope>NUCLEOTIDE SEQUENCE [LARGE SCALE GENOMIC DNA]</scope>
    <source>
        <strain evidence="9">MED-G82</strain>
    </source>
</reference>
<evidence type="ECO:0000256" key="1">
    <source>
        <dbReference type="ARBA" id="ARBA00006227"/>
    </source>
</evidence>
<dbReference type="PANTHER" id="PTHR11545">
    <property type="entry name" value="RIBOSOMAL PROTEIN L13"/>
    <property type="match status" value="1"/>
</dbReference>
<keyword evidence="4 6" id="KW-0687">Ribonucleoprotein</keyword>
<dbReference type="Proteomes" id="UP000253307">
    <property type="component" value="Unassembled WGS sequence"/>
</dbReference>
<dbReference type="FunFam" id="3.90.1180.10:FF:000001">
    <property type="entry name" value="50S ribosomal protein L13"/>
    <property type="match status" value="1"/>
</dbReference>
<evidence type="ECO:0000256" key="3">
    <source>
        <dbReference type="ARBA" id="ARBA00022980"/>
    </source>
</evidence>
<evidence type="ECO:0000313" key="10">
    <source>
        <dbReference type="Proteomes" id="UP000253307"/>
    </source>
</evidence>
<evidence type="ECO:0000256" key="8">
    <source>
        <dbReference type="RuleBase" id="RU003878"/>
    </source>
</evidence>
<evidence type="ECO:0000313" key="9">
    <source>
        <dbReference type="EMBL" id="RCL42369.1"/>
    </source>
</evidence>
<dbReference type="PANTHER" id="PTHR11545:SF2">
    <property type="entry name" value="LARGE RIBOSOMAL SUBUNIT PROTEIN UL13M"/>
    <property type="match status" value="1"/>
</dbReference>
<dbReference type="GO" id="GO:0003729">
    <property type="term" value="F:mRNA binding"/>
    <property type="evidence" value="ECO:0007669"/>
    <property type="project" value="UniProtKB-ARBA"/>
</dbReference>
<dbReference type="SUPFAM" id="SSF52161">
    <property type="entry name" value="Ribosomal protein L13"/>
    <property type="match status" value="1"/>
</dbReference>
<protein>
    <recommendedName>
        <fullName evidence="5 6">Large ribosomal subunit protein uL13</fullName>
    </recommendedName>
</protein>
<dbReference type="HAMAP" id="MF_01366">
    <property type="entry name" value="Ribosomal_uL13"/>
    <property type="match status" value="1"/>
</dbReference>
<evidence type="ECO:0000256" key="6">
    <source>
        <dbReference type="HAMAP-Rule" id="MF_01366"/>
    </source>
</evidence>
<dbReference type="InterPro" id="IPR005823">
    <property type="entry name" value="Ribosomal_uL13_bac-type"/>
</dbReference>
<comment type="similarity">
    <text evidence="1 6 7">Belongs to the universal ribosomal protein uL13 family.</text>
</comment>
<gene>
    <name evidence="6 8" type="primary">rplM</name>
    <name evidence="9" type="ORF">DBW96_00865</name>
</gene>
<proteinExistence type="inferred from homology"/>
<comment type="caution">
    <text evidence="9">The sequence shown here is derived from an EMBL/GenBank/DDBJ whole genome shotgun (WGS) entry which is preliminary data.</text>
</comment>
<keyword evidence="3 6" id="KW-0689">Ribosomal protein</keyword>